<evidence type="ECO:0000256" key="3">
    <source>
        <dbReference type="ARBA" id="ARBA00023004"/>
    </source>
</evidence>
<dbReference type="GO" id="GO:0020037">
    <property type="term" value="F:heme binding"/>
    <property type="evidence" value="ECO:0007669"/>
    <property type="project" value="InterPro"/>
</dbReference>
<dbReference type="Proteomes" id="UP000001844">
    <property type="component" value="Chromosome"/>
</dbReference>
<dbReference type="GO" id="GO:0009055">
    <property type="term" value="F:electron transfer activity"/>
    <property type="evidence" value="ECO:0007669"/>
    <property type="project" value="InterPro"/>
</dbReference>
<reference evidence="7" key="1">
    <citation type="submission" date="2010-04" db="EMBL/GenBank/DDBJ databases">
        <title>Complete genome sequence of Nitrosococcus halophilus Nc4, a salt-adapted, aerobic obligate ammonia-oxidizing sulfur purple bacterium.</title>
        <authorList>
            <consortium name="US DOE Joint Genome Institute"/>
            <person name="Campbell M.A."/>
            <person name="Malfatti S.A."/>
            <person name="Chain P.S.G."/>
            <person name="Heidelberg J.F."/>
            <person name="Ward B.B."/>
            <person name="Klotz M.G."/>
        </authorList>
    </citation>
    <scope>NUCLEOTIDE SEQUENCE [LARGE SCALE GENOMIC DNA]</scope>
    <source>
        <strain evidence="7">Nc4</strain>
    </source>
</reference>
<keyword evidence="1 4" id="KW-0349">Heme</keyword>
<dbReference type="STRING" id="472759.Nhal_1809"/>
<organism evidence="6 7">
    <name type="scientific">Nitrosococcus halophilus (strain Nc4)</name>
    <dbReference type="NCBI Taxonomy" id="472759"/>
    <lineage>
        <taxon>Bacteria</taxon>
        <taxon>Pseudomonadati</taxon>
        <taxon>Pseudomonadota</taxon>
        <taxon>Gammaproteobacteria</taxon>
        <taxon>Chromatiales</taxon>
        <taxon>Chromatiaceae</taxon>
        <taxon>Nitrosococcus</taxon>
    </lineage>
</organism>
<dbReference type="eggNOG" id="COG3258">
    <property type="taxonomic scope" value="Bacteria"/>
</dbReference>
<dbReference type="InterPro" id="IPR036909">
    <property type="entry name" value="Cyt_c-like_dom_sf"/>
</dbReference>
<dbReference type="EMBL" id="CP001798">
    <property type="protein sequence ID" value="ADE14930.1"/>
    <property type="molecule type" value="Genomic_DNA"/>
</dbReference>
<feature type="domain" description="Cytochrome c" evidence="5">
    <location>
        <begin position="110"/>
        <end position="197"/>
    </location>
</feature>
<evidence type="ECO:0000259" key="5">
    <source>
        <dbReference type="PROSITE" id="PS51007"/>
    </source>
</evidence>
<dbReference type="KEGG" id="nhl:Nhal_1809"/>
<dbReference type="Gene3D" id="1.10.760.10">
    <property type="entry name" value="Cytochrome c-like domain"/>
    <property type="match status" value="1"/>
</dbReference>
<dbReference type="HOGENOM" id="CLU_1325210_0_0_6"/>
<evidence type="ECO:0000256" key="1">
    <source>
        <dbReference type="ARBA" id="ARBA00022617"/>
    </source>
</evidence>
<evidence type="ECO:0000313" key="7">
    <source>
        <dbReference type="Proteomes" id="UP000001844"/>
    </source>
</evidence>
<accession>D5C338</accession>
<sequence>MRIRSMIDLIALGVLFSGGSHHGYAQMGEEKPEDANEKKCETMASQKVTGATMGQWQRQAEYPHWMAEELAKHQVTKPVDNQELVGKGQGSSYGRITEQDVALWEHETYKLAVEGSRIFHSAERLGSTIGVSCDMCHPDGANTHPETYPKFQVQLGRVAMLRDMINWCIQNPVRSNTKLAPDSPEMRALEAYIYAQRKGTPLEYGKR</sequence>
<evidence type="ECO:0000313" key="6">
    <source>
        <dbReference type="EMBL" id="ADE14930.1"/>
    </source>
</evidence>
<dbReference type="SUPFAM" id="SSF46626">
    <property type="entry name" value="Cytochrome c"/>
    <property type="match status" value="1"/>
</dbReference>
<dbReference type="Pfam" id="PF21342">
    <property type="entry name" value="SoxA-TsdA_cyt-c"/>
    <property type="match status" value="1"/>
</dbReference>
<keyword evidence="2 4" id="KW-0479">Metal-binding</keyword>
<dbReference type="PROSITE" id="PS51007">
    <property type="entry name" value="CYTC"/>
    <property type="match status" value="1"/>
</dbReference>
<evidence type="ECO:0000256" key="2">
    <source>
        <dbReference type="ARBA" id="ARBA00022723"/>
    </source>
</evidence>
<protein>
    <recommendedName>
        <fullName evidence="5">Cytochrome c domain-containing protein</fullName>
    </recommendedName>
</protein>
<keyword evidence="7" id="KW-1185">Reference proteome</keyword>
<dbReference type="AlphaFoldDB" id="D5C338"/>
<dbReference type="RefSeq" id="WP_013032815.1">
    <property type="nucleotide sequence ID" value="NC_013960.1"/>
</dbReference>
<name>D5C338_NITHN</name>
<dbReference type="GO" id="GO:0046872">
    <property type="term" value="F:metal ion binding"/>
    <property type="evidence" value="ECO:0007669"/>
    <property type="project" value="UniProtKB-KW"/>
</dbReference>
<gene>
    <name evidence="6" type="ordered locus">Nhal_1809</name>
</gene>
<evidence type="ECO:0000256" key="4">
    <source>
        <dbReference type="PROSITE-ProRule" id="PRU00433"/>
    </source>
</evidence>
<dbReference type="InterPro" id="IPR009056">
    <property type="entry name" value="Cyt_c-like_dom"/>
</dbReference>
<proteinExistence type="predicted"/>
<keyword evidence="3 4" id="KW-0408">Iron</keyword>